<comment type="caution">
    <text evidence="15">The sequence shown here is derived from an EMBL/GenBank/DDBJ whole genome shotgun (WGS) entry which is preliminary data.</text>
</comment>
<evidence type="ECO:0000256" key="1">
    <source>
        <dbReference type="ARBA" id="ARBA00001913"/>
    </source>
</evidence>
<protein>
    <recommendedName>
        <fullName evidence="12">Serine racemase</fullName>
        <ecNumber evidence="10">4.3.1.18</ecNumber>
        <ecNumber evidence="11">5.1.1.18</ecNumber>
    </recommendedName>
    <alternativeName>
        <fullName evidence="13">D-serine dehydratase</fullName>
    </alternativeName>
</protein>
<dbReference type="SUPFAM" id="SSF53686">
    <property type="entry name" value="Tryptophan synthase beta subunit-like PLP-dependent enzymes"/>
    <property type="match status" value="1"/>
</dbReference>
<dbReference type="GO" id="GO:0070179">
    <property type="term" value="P:D-serine biosynthetic process"/>
    <property type="evidence" value="ECO:0007669"/>
    <property type="project" value="TreeGrafter"/>
</dbReference>
<evidence type="ECO:0000256" key="4">
    <source>
        <dbReference type="ARBA" id="ARBA00001946"/>
    </source>
</evidence>
<comment type="similarity">
    <text evidence="5">Belongs to the serine/threonine dehydratase family.</text>
</comment>
<accession>A0AAW1T3S1</accession>
<evidence type="ECO:0000259" key="14">
    <source>
        <dbReference type="Pfam" id="PF00291"/>
    </source>
</evidence>
<evidence type="ECO:0000256" key="12">
    <source>
        <dbReference type="ARBA" id="ARBA00070760"/>
    </source>
</evidence>
<dbReference type="FunFam" id="3.40.50.1100:FF:000005">
    <property type="entry name" value="Threonine dehydratase catabolic"/>
    <property type="match status" value="1"/>
</dbReference>
<dbReference type="InterPro" id="IPR001926">
    <property type="entry name" value="TrpB-like_PALP"/>
</dbReference>
<evidence type="ECO:0000256" key="10">
    <source>
        <dbReference type="ARBA" id="ARBA00066349"/>
    </source>
</evidence>
<evidence type="ECO:0000313" key="15">
    <source>
        <dbReference type="EMBL" id="KAK9863632.1"/>
    </source>
</evidence>
<dbReference type="GO" id="GO:0006563">
    <property type="term" value="P:L-serine metabolic process"/>
    <property type="evidence" value="ECO:0007669"/>
    <property type="project" value="UniProtKB-ARBA"/>
</dbReference>
<feature type="domain" description="Tryptophan synthase beta chain-like PALP" evidence="14">
    <location>
        <begin position="20"/>
        <end position="310"/>
    </location>
</feature>
<dbReference type="EC" id="5.1.1.18" evidence="11"/>
<evidence type="ECO:0000256" key="3">
    <source>
        <dbReference type="ARBA" id="ARBA00001936"/>
    </source>
</evidence>
<evidence type="ECO:0000256" key="5">
    <source>
        <dbReference type="ARBA" id="ARBA00010869"/>
    </source>
</evidence>
<keyword evidence="8" id="KW-0456">Lyase</keyword>
<comment type="function">
    <text evidence="9">Catalyzes the synthesis of D-serine from L-serine. Has dehydratase activity towards both L-serine and D-serine.</text>
</comment>
<sequence length="328" mass="34537">MGYAIDLADIESAAVRIRTLAHETPVITSSFVDGLTSKRVFFKCEIFQKGGAFKFRGACNAVFSLPEDQACKGVIAHSSGNHAGALALAAKLRGIPCTVITPQGTPKCKLDAIRGYNAHVMECAPTMDAREAMCAAEQKRTGAIFVPPYNAAEIMAGQGTIAPEFLRQVSEPLDALVVPVSGGGMISGIAVAAKRLQPGIKIYAAEPRGNNDAADVKAAKDAGDLVPMARPNTIADGLQGRLGDLTWPIVRDLVDGVIAISDQDILAAMRICFERMKVVVEPSGAAGLAAMLTPQFRLLPHARVGVILCGGNVDLDALWPLIEAKIPI</sequence>
<proteinExistence type="inferred from homology"/>
<dbReference type="GO" id="GO:0003941">
    <property type="term" value="F:L-serine ammonia-lyase activity"/>
    <property type="evidence" value="ECO:0007669"/>
    <property type="project" value="TreeGrafter"/>
</dbReference>
<evidence type="ECO:0000256" key="2">
    <source>
        <dbReference type="ARBA" id="ARBA00001933"/>
    </source>
</evidence>
<gene>
    <name evidence="15" type="ORF">WJX84_010747</name>
</gene>
<dbReference type="EMBL" id="JALJOV010000448">
    <property type="protein sequence ID" value="KAK9863632.1"/>
    <property type="molecule type" value="Genomic_DNA"/>
</dbReference>
<dbReference type="CDD" id="cd01562">
    <property type="entry name" value="Thr-dehyd"/>
    <property type="match status" value="1"/>
</dbReference>
<comment type="cofactor">
    <cofactor evidence="4">
        <name>Mg(2+)</name>
        <dbReference type="ChEBI" id="CHEBI:18420"/>
    </cofactor>
</comment>
<dbReference type="GO" id="GO:0030378">
    <property type="term" value="F:serine racemase activity"/>
    <property type="evidence" value="ECO:0007669"/>
    <property type="project" value="UniProtKB-EC"/>
</dbReference>
<dbReference type="PANTHER" id="PTHR43050">
    <property type="entry name" value="SERINE / THREONINE RACEMASE FAMILY MEMBER"/>
    <property type="match status" value="1"/>
</dbReference>
<evidence type="ECO:0000256" key="6">
    <source>
        <dbReference type="ARBA" id="ARBA00022842"/>
    </source>
</evidence>
<name>A0AAW1T3S1_9CHLO</name>
<dbReference type="GO" id="GO:0005524">
    <property type="term" value="F:ATP binding"/>
    <property type="evidence" value="ECO:0007669"/>
    <property type="project" value="TreeGrafter"/>
</dbReference>
<evidence type="ECO:0000256" key="11">
    <source>
        <dbReference type="ARBA" id="ARBA00066592"/>
    </source>
</evidence>
<dbReference type="PROSITE" id="PS00165">
    <property type="entry name" value="DEHYDRATASE_SER_THR"/>
    <property type="match status" value="1"/>
</dbReference>
<keyword evidence="6" id="KW-0460">Magnesium</keyword>
<dbReference type="EC" id="4.3.1.18" evidence="10"/>
<dbReference type="AlphaFoldDB" id="A0AAW1T3S1"/>
<dbReference type="InterPro" id="IPR000634">
    <property type="entry name" value="Ser/Thr_deHydtase_PyrdxlP-BS"/>
</dbReference>
<dbReference type="GO" id="GO:0018114">
    <property type="term" value="F:threonine racemase activity"/>
    <property type="evidence" value="ECO:0007669"/>
    <property type="project" value="TreeGrafter"/>
</dbReference>
<evidence type="ECO:0000256" key="7">
    <source>
        <dbReference type="ARBA" id="ARBA00022898"/>
    </source>
</evidence>
<evidence type="ECO:0000256" key="9">
    <source>
        <dbReference type="ARBA" id="ARBA00053278"/>
    </source>
</evidence>
<dbReference type="Proteomes" id="UP001485043">
    <property type="component" value="Unassembled WGS sequence"/>
</dbReference>
<dbReference type="GO" id="GO:0000287">
    <property type="term" value="F:magnesium ion binding"/>
    <property type="evidence" value="ECO:0007669"/>
    <property type="project" value="TreeGrafter"/>
</dbReference>
<keyword evidence="7" id="KW-0663">Pyridoxal phosphate</keyword>
<dbReference type="PANTHER" id="PTHR43050:SF1">
    <property type="entry name" value="SERINE RACEMASE"/>
    <property type="match status" value="1"/>
</dbReference>
<dbReference type="Pfam" id="PF00291">
    <property type="entry name" value="PALP"/>
    <property type="match status" value="1"/>
</dbReference>
<comment type="cofactor">
    <cofactor evidence="3">
        <name>Mn(2+)</name>
        <dbReference type="ChEBI" id="CHEBI:29035"/>
    </cofactor>
</comment>
<comment type="cofactor">
    <cofactor evidence="2">
        <name>pyridoxal 5'-phosphate</name>
        <dbReference type="ChEBI" id="CHEBI:597326"/>
    </cofactor>
</comment>
<dbReference type="InterPro" id="IPR036052">
    <property type="entry name" value="TrpB-like_PALP_sf"/>
</dbReference>
<dbReference type="GO" id="GO:0030170">
    <property type="term" value="F:pyridoxal phosphate binding"/>
    <property type="evidence" value="ECO:0007669"/>
    <property type="project" value="InterPro"/>
</dbReference>
<evidence type="ECO:0000256" key="13">
    <source>
        <dbReference type="ARBA" id="ARBA00081761"/>
    </source>
</evidence>
<evidence type="ECO:0000313" key="16">
    <source>
        <dbReference type="Proteomes" id="UP001485043"/>
    </source>
</evidence>
<dbReference type="FunFam" id="3.40.50.1100:FF:000007">
    <property type="entry name" value="L-threonine dehydratase catabolic TdcB"/>
    <property type="match status" value="1"/>
</dbReference>
<dbReference type="Gene3D" id="3.40.50.1100">
    <property type="match status" value="2"/>
</dbReference>
<keyword evidence="16" id="KW-1185">Reference proteome</keyword>
<comment type="cofactor">
    <cofactor evidence="1">
        <name>Ca(2+)</name>
        <dbReference type="ChEBI" id="CHEBI:29108"/>
    </cofactor>
</comment>
<evidence type="ECO:0000256" key="8">
    <source>
        <dbReference type="ARBA" id="ARBA00023239"/>
    </source>
</evidence>
<reference evidence="15 16" key="1">
    <citation type="journal article" date="2024" name="Nat. Commun.">
        <title>Phylogenomics reveals the evolutionary origins of lichenization in chlorophyte algae.</title>
        <authorList>
            <person name="Puginier C."/>
            <person name="Libourel C."/>
            <person name="Otte J."/>
            <person name="Skaloud P."/>
            <person name="Haon M."/>
            <person name="Grisel S."/>
            <person name="Petersen M."/>
            <person name="Berrin J.G."/>
            <person name="Delaux P.M."/>
            <person name="Dal Grande F."/>
            <person name="Keller J."/>
        </authorList>
    </citation>
    <scope>NUCLEOTIDE SEQUENCE [LARGE SCALE GENOMIC DNA]</scope>
    <source>
        <strain evidence="15 16">SAG 2523</strain>
    </source>
</reference>
<organism evidence="15 16">
    <name type="scientific">Apatococcus fuscideae</name>
    <dbReference type="NCBI Taxonomy" id="2026836"/>
    <lineage>
        <taxon>Eukaryota</taxon>
        <taxon>Viridiplantae</taxon>
        <taxon>Chlorophyta</taxon>
        <taxon>core chlorophytes</taxon>
        <taxon>Trebouxiophyceae</taxon>
        <taxon>Chlorellales</taxon>
        <taxon>Chlorellaceae</taxon>
        <taxon>Apatococcus</taxon>
    </lineage>
</organism>
<dbReference type="GO" id="GO:0008721">
    <property type="term" value="F:D-serine ammonia-lyase activity"/>
    <property type="evidence" value="ECO:0007669"/>
    <property type="project" value="UniProtKB-EC"/>
</dbReference>